<organism evidence="2 3">
    <name type="scientific">Micromonospora thermarum</name>
    <dbReference type="NCBI Taxonomy" id="2720024"/>
    <lineage>
        <taxon>Bacteria</taxon>
        <taxon>Bacillati</taxon>
        <taxon>Actinomycetota</taxon>
        <taxon>Actinomycetes</taxon>
        <taxon>Micromonosporales</taxon>
        <taxon>Micromonosporaceae</taxon>
        <taxon>Micromonospora</taxon>
    </lineage>
</organism>
<feature type="region of interest" description="Disordered" evidence="1">
    <location>
        <begin position="61"/>
        <end position="99"/>
    </location>
</feature>
<gene>
    <name evidence="2" type="ORF">HCJ94_25030</name>
</gene>
<name>A0ABX0ZGI4_9ACTN</name>
<accession>A0ABX0ZGI4</accession>
<evidence type="ECO:0000313" key="2">
    <source>
        <dbReference type="EMBL" id="NJP35151.1"/>
    </source>
</evidence>
<dbReference type="EMBL" id="JAATEO010000035">
    <property type="protein sequence ID" value="NJP35151.1"/>
    <property type="molecule type" value="Genomic_DNA"/>
</dbReference>
<comment type="caution">
    <text evidence="2">The sequence shown here is derived from an EMBL/GenBank/DDBJ whole genome shotgun (WGS) entry which is preliminary data.</text>
</comment>
<dbReference type="Proteomes" id="UP000783871">
    <property type="component" value="Unassembled WGS sequence"/>
</dbReference>
<keyword evidence="3" id="KW-1185">Reference proteome</keyword>
<dbReference type="RefSeq" id="WP_168003499.1">
    <property type="nucleotide sequence ID" value="NZ_JAATEO010000035.1"/>
</dbReference>
<proteinExistence type="predicted"/>
<reference evidence="2 3" key="1">
    <citation type="submission" date="2020-03" db="EMBL/GenBank/DDBJ databases">
        <title>WGS of actinomycetes isolated from Thailand.</title>
        <authorList>
            <person name="Thawai C."/>
        </authorList>
    </citation>
    <scope>NUCLEOTIDE SEQUENCE [LARGE SCALE GENOMIC DNA]</scope>
    <source>
        <strain evidence="2 3">HSS6-12</strain>
    </source>
</reference>
<protein>
    <submittedName>
        <fullName evidence="2">Uncharacterized protein</fullName>
    </submittedName>
</protein>
<evidence type="ECO:0000313" key="3">
    <source>
        <dbReference type="Proteomes" id="UP000783871"/>
    </source>
</evidence>
<sequence length="99" mass="11350">MASRSHPARRVGYWERGPASDVQLTFGGTWSAYWYNGHVYSCDQKGFDVLEIDEESIPGAKSRRVNQLNAQTQYAYRTDRRRQRARPPHGAGPVRVPTR</sequence>
<evidence type="ECO:0000256" key="1">
    <source>
        <dbReference type="SAM" id="MobiDB-lite"/>
    </source>
</evidence>